<dbReference type="InterPro" id="IPR002919">
    <property type="entry name" value="TIL_dom"/>
</dbReference>
<feature type="signal peptide" evidence="4">
    <location>
        <begin position="1"/>
        <end position="19"/>
    </location>
</feature>
<dbReference type="PANTHER" id="PTHR23259:SF70">
    <property type="entry name" value="ACCESSORY GLAND PROTEIN ACP62F-RELATED"/>
    <property type="match status" value="1"/>
</dbReference>
<evidence type="ECO:0000313" key="7">
    <source>
        <dbReference type="WBParaSite" id="L893_g28224.t1"/>
    </source>
</evidence>
<dbReference type="PANTHER" id="PTHR23259">
    <property type="entry name" value="RIDDLE"/>
    <property type="match status" value="1"/>
</dbReference>
<evidence type="ECO:0000256" key="2">
    <source>
        <dbReference type="ARBA" id="ARBA00022900"/>
    </source>
</evidence>
<dbReference type="WBParaSite" id="L893_g28224.t1">
    <property type="protein sequence ID" value="L893_g28224.t1"/>
    <property type="gene ID" value="L893_g28224"/>
</dbReference>
<protein>
    <submittedName>
        <fullName evidence="7">TIL domain-containing protein</fullName>
    </submittedName>
</protein>
<keyword evidence="2" id="KW-0722">Serine protease inhibitor</keyword>
<dbReference type="InterPro" id="IPR036084">
    <property type="entry name" value="Ser_inhib-like_sf"/>
</dbReference>
<evidence type="ECO:0000259" key="5">
    <source>
        <dbReference type="Pfam" id="PF01826"/>
    </source>
</evidence>
<keyword evidence="3" id="KW-1015">Disulfide bond</keyword>
<dbReference type="Proteomes" id="UP000095287">
    <property type="component" value="Unplaced"/>
</dbReference>
<dbReference type="AlphaFoldDB" id="A0A1I7ZNG5"/>
<accession>A0A1I7ZNG5</accession>
<dbReference type="InterPro" id="IPR051368">
    <property type="entry name" value="SerProtInhib-TIL_Domain"/>
</dbReference>
<keyword evidence="4" id="KW-0732">Signal</keyword>
<evidence type="ECO:0000256" key="1">
    <source>
        <dbReference type="ARBA" id="ARBA00022690"/>
    </source>
</evidence>
<keyword evidence="1" id="KW-0646">Protease inhibitor</keyword>
<name>A0A1I7ZNG5_9BILA</name>
<dbReference type="Gene3D" id="2.10.25.10">
    <property type="entry name" value="Laminin"/>
    <property type="match status" value="2"/>
</dbReference>
<organism evidence="6 7">
    <name type="scientific">Steinernema glaseri</name>
    <dbReference type="NCBI Taxonomy" id="37863"/>
    <lineage>
        <taxon>Eukaryota</taxon>
        <taxon>Metazoa</taxon>
        <taxon>Ecdysozoa</taxon>
        <taxon>Nematoda</taxon>
        <taxon>Chromadorea</taxon>
        <taxon>Rhabditida</taxon>
        <taxon>Tylenchina</taxon>
        <taxon>Panagrolaimomorpha</taxon>
        <taxon>Strongyloidoidea</taxon>
        <taxon>Steinernematidae</taxon>
        <taxon>Steinernema</taxon>
    </lineage>
</organism>
<evidence type="ECO:0000256" key="3">
    <source>
        <dbReference type="ARBA" id="ARBA00023157"/>
    </source>
</evidence>
<keyword evidence="6" id="KW-1185">Reference proteome</keyword>
<evidence type="ECO:0000256" key="4">
    <source>
        <dbReference type="SAM" id="SignalP"/>
    </source>
</evidence>
<feature type="domain" description="TIL" evidence="5">
    <location>
        <begin position="126"/>
        <end position="173"/>
    </location>
</feature>
<sequence>MSSHKTILLTVFAVGLVAAGKLQPKQHTCPKNEIWLKCGVCEIACDQDRTSSCPEDCKSGCYCPFMLGLVRDANGNCVKWGECKYDCQRNEEWRECASCEATCDNPNPHESCGEHAHWSDIPAGICVSPCDLSCIALNGEPENCPAVCARRVCYCDSGYIRGNGGSCITYADCPQEFFRLN</sequence>
<proteinExistence type="predicted"/>
<dbReference type="CDD" id="cd19941">
    <property type="entry name" value="TIL"/>
    <property type="match status" value="2"/>
</dbReference>
<dbReference type="SUPFAM" id="SSF57567">
    <property type="entry name" value="Serine protease inhibitors"/>
    <property type="match status" value="2"/>
</dbReference>
<dbReference type="GO" id="GO:0004867">
    <property type="term" value="F:serine-type endopeptidase inhibitor activity"/>
    <property type="evidence" value="ECO:0007669"/>
    <property type="project" value="UniProtKB-KW"/>
</dbReference>
<dbReference type="Pfam" id="PF01826">
    <property type="entry name" value="TIL"/>
    <property type="match status" value="2"/>
</dbReference>
<feature type="domain" description="TIL" evidence="5">
    <location>
        <begin position="29"/>
        <end position="83"/>
    </location>
</feature>
<evidence type="ECO:0000313" key="6">
    <source>
        <dbReference type="Proteomes" id="UP000095287"/>
    </source>
</evidence>
<feature type="chain" id="PRO_5009313710" evidence="4">
    <location>
        <begin position="20"/>
        <end position="181"/>
    </location>
</feature>
<reference evidence="7" key="1">
    <citation type="submission" date="2016-11" db="UniProtKB">
        <authorList>
            <consortium name="WormBaseParasite"/>
        </authorList>
    </citation>
    <scope>IDENTIFICATION</scope>
</reference>